<feature type="binding site" evidence="12">
    <location>
        <begin position="87"/>
        <end position="89"/>
    </location>
    <ligand>
        <name>ATP</name>
        <dbReference type="ChEBI" id="CHEBI:30616"/>
    </ligand>
</feature>
<dbReference type="GO" id="GO:0005737">
    <property type="term" value="C:cytoplasm"/>
    <property type="evidence" value="ECO:0007669"/>
    <property type="project" value="UniProtKB-SubCell"/>
</dbReference>
<dbReference type="GO" id="GO:0006164">
    <property type="term" value="P:purine nucleotide biosynthetic process"/>
    <property type="evidence" value="ECO:0007669"/>
    <property type="project" value="TreeGrafter"/>
</dbReference>
<feature type="binding site" evidence="12">
    <location>
        <position position="180"/>
    </location>
    <ligand>
        <name>Mg(2+)</name>
        <dbReference type="ChEBI" id="CHEBI:18420"/>
    </ligand>
</feature>
<evidence type="ECO:0000256" key="9">
    <source>
        <dbReference type="ARBA" id="ARBA00049535"/>
    </source>
</evidence>
<dbReference type="PANTHER" id="PTHR10210">
    <property type="entry name" value="RIBOSE-PHOSPHATE DIPHOSPHOKINASE FAMILY MEMBER"/>
    <property type="match status" value="1"/>
</dbReference>
<evidence type="ECO:0000256" key="10">
    <source>
        <dbReference type="ARBA" id="ARBA00054914"/>
    </source>
</evidence>
<dbReference type="UniPathway" id="UPA00087">
    <property type="reaction ID" value="UER00172"/>
</dbReference>
<comment type="function">
    <text evidence="10 12">Involved in the biosynthesis of the central metabolite phospho-alpha-D-ribosyl-1-pyrophosphate (PRPP) via the transfer of pyrophosphoryl group from ATP to 1-hydroxyl of ribose-5-phosphate (Rib-5-P).</text>
</comment>
<evidence type="ECO:0000256" key="7">
    <source>
        <dbReference type="ARBA" id="ARBA00022840"/>
    </source>
</evidence>
<feature type="domain" description="Phosphoribosyltransferase" evidence="14">
    <location>
        <begin position="192"/>
        <end position="321"/>
    </location>
</feature>
<dbReference type="CDD" id="cd06223">
    <property type="entry name" value="PRTases_typeI"/>
    <property type="match status" value="1"/>
</dbReference>
<comment type="cofactor">
    <cofactor evidence="12">
        <name>Mg(2+)</name>
        <dbReference type="ChEBI" id="CHEBI:18420"/>
    </cofactor>
    <text evidence="12">Binds 2 Mg(2+) ions per subunit.</text>
</comment>
<evidence type="ECO:0000256" key="8">
    <source>
        <dbReference type="ARBA" id="ARBA00022842"/>
    </source>
</evidence>
<evidence type="ECO:0000256" key="1">
    <source>
        <dbReference type="ARBA" id="ARBA00004996"/>
    </source>
</evidence>
<dbReference type="GO" id="GO:0000287">
    <property type="term" value="F:magnesium ion binding"/>
    <property type="evidence" value="ECO:0007669"/>
    <property type="project" value="UniProtKB-UniRule"/>
</dbReference>
<evidence type="ECO:0000256" key="2">
    <source>
        <dbReference type="ARBA" id="ARBA00022679"/>
    </source>
</evidence>
<keyword evidence="5 12" id="KW-0547">Nucleotide-binding</keyword>
<evidence type="ECO:0000313" key="16">
    <source>
        <dbReference type="EMBL" id="ARO14072.1"/>
    </source>
</evidence>
<keyword evidence="8 12" id="KW-0460">Magnesium</keyword>
<evidence type="ECO:0000256" key="3">
    <source>
        <dbReference type="ARBA" id="ARBA00022723"/>
    </source>
</evidence>
<feature type="binding site" evidence="12">
    <location>
        <position position="271"/>
    </location>
    <ligand>
        <name>D-ribose 5-phosphate</name>
        <dbReference type="ChEBI" id="CHEBI:78346"/>
    </ligand>
</feature>
<dbReference type="Pfam" id="PF13793">
    <property type="entry name" value="Pribosyltran_N"/>
    <property type="match status" value="1"/>
</dbReference>
<feature type="domain" description="Ribose-phosphate pyrophosphokinase N-terminal" evidence="15">
    <location>
        <begin position="49"/>
        <end position="170"/>
    </location>
</feature>
<comment type="subcellular location">
    <subcellularLocation>
        <location evidence="12">Cytoplasm</location>
    </subcellularLocation>
</comment>
<dbReference type="GO" id="GO:0016301">
    <property type="term" value="F:kinase activity"/>
    <property type="evidence" value="ECO:0007669"/>
    <property type="project" value="UniProtKB-KW"/>
</dbReference>
<dbReference type="GO" id="GO:0009156">
    <property type="term" value="P:ribonucleoside monophosphate biosynthetic process"/>
    <property type="evidence" value="ECO:0007669"/>
    <property type="project" value="InterPro"/>
</dbReference>
<dbReference type="Proteomes" id="UP000242447">
    <property type="component" value="Chromosome"/>
</dbReference>
<dbReference type="GO" id="GO:0006015">
    <property type="term" value="P:5-phosphoribose 1-diphosphate biosynthetic process"/>
    <property type="evidence" value="ECO:0007669"/>
    <property type="project" value="UniProtKB-UniRule"/>
</dbReference>
<dbReference type="PANTHER" id="PTHR10210:SF41">
    <property type="entry name" value="RIBOSE-PHOSPHATE PYROPHOSPHOKINASE 1, CHLOROPLASTIC"/>
    <property type="match status" value="1"/>
</dbReference>
<name>A0A1W6NXV8_9RHOB</name>
<comment type="subunit">
    <text evidence="12">Homohexamer.</text>
</comment>
<dbReference type="SUPFAM" id="SSF53271">
    <property type="entry name" value="PRTase-like"/>
    <property type="match status" value="1"/>
</dbReference>
<dbReference type="InterPro" id="IPR029057">
    <property type="entry name" value="PRTase-like"/>
</dbReference>
<keyword evidence="2 12" id="KW-0808">Transferase</keyword>
<dbReference type="GO" id="GO:0004749">
    <property type="term" value="F:ribose phosphate diphosphokinase activity"/>
    <property type="evidence" value="ECO:0007669"/>
    <property type="project" value="UniProtKB-UniRule"/>
</dbReference>
<evidence type="ECO:0000256" key="6">
    <source>
        <dbReference type="ARBA" id="ARBA00022777"/>
    </source>
</evidence>
<feature type="active site" evidence="12">
    <location>
        <position position="245"/>
    </location>
</feature>
<dbReference type="GO" id="GO:0005524">
    <property type="term" value="F:ATP binding"/>
    <property type="evidence" value="ECO:0007669"/>
    <property type="project" value="UniProtKB-KW"/>
</dbReference>
<dbReference type="HAMAP" id="MF_00583_B">
    <property type="entry name" value="RibP_PPkinase_B"/>
    <property type="match status" value="1"/>
</dbReference>
<dbReference type="Pfam" id="PF00156">
    <property type="entry name" value="Pribosyltran"/>
    <property type="match status" value="1"/>
</dbReference>
<keyword evidence="17" id="KW-1185">Reference proteome</keyword>
<dbReference type="STRING" id="92947.BVG79_00720"/>
<evidence type="ECO:0000256" key="12">
    <source>
        <dbReference type="HAMAP-Rule" id="MF_00583"/>
    </source>
</evidence>
<evidence type="ECO:0000256" key="4">
    <source>
        <dbReference type="ARBA" id="ARBA00022727"/>
    </source>
</evidence>
<dbReference type="InterPro" id="IPR029099">
    <property type="entry name" value="Pribosyltran_N"/>
</dbReference>
<reference evidence="16 17" key="1">
    <citation type="submission" date="2017-02" db="EMBL/GenBank/DDBJ databases">
        <title>Ketogulonicigenium robustum SPU B003 Genome sequencing and assembly.</title>
        <authorList>
            <person name="Li Y."/>
            <person name="Liu L."/>
            <person name="Wang C."/>
            <person name="Zhang M."/>
            <person name="Zhang T."/>
            <person name="Zhang Y."/>
        </authorList>
    </citation>
    <scope>NUCLEOTIDE SEQUENCE [LARGE SCALE GENOMIC DNA]</scope>
    <source>
        <strain evidence="16 17">SPU_B003</strain>
    </source>
</reference>
<organism evidence="16 17">
    <name type="scientific">Ketogulonicigenium robustum</name>
    <dbReference type="NCBI Taxonomy" id="92947"/>
    <lineage>
        <taxon>Bacteria</taxon>
        <taxon>Pseudomonadati</taxon>
        <taxon>Pseudomonadota</taxon>
        <taxon>Alphaproteobacteria</taxon>
        <taxon>Rhodobacterales</taxon>
        <taxon>Roseobacteraceae</taxon>
        <taxon>Ketogulonicigenium</taxon>
    </lineage>
</organism>
<dbReference type="AlphaFoldDB" id="A0A1W6NXV8"/>
<dbReference type="NCBIfam" id="NF002320">
    <property type="entry name" value="PRK01259.1"/>
    <property type="match status" value="1"/>
</dbReference>
<sequence length="381" mass="41684">MDVYANNRDKGVADFAAWGQKPLIDGGPHQARPPLLPKEKPMPLMTEPKLISGNANRTLSRAIARRMSMHRGMNVDLVDARVERFNDQEVYVEVYENVRGEDMFVVQSTSNPSNDNLMELLIITDALRRSSAGRITAVIPYFGYARQDRRTRARTPISAKLVANLIATAGVDRVLTLDLHAAQIQGFFDMPVDNLYASPIFSLDIKHHFAGRMDDLMVVSPDVGGVGRARELAKRINAPLAIVDKRREKPGEIAEMTVIGEVTGKTCIIVDDICDTAGTLCKAAEVLIEAGAAEVHSYITHGVLSGPAIERINNSVMKSLVITDSIEPNASVKASERIRIVPTAPLFAQAILNTWSGTSVSSLFETDTLVPIYEGLYSSVE</sequence>
<comment type="similarity">
    <text evidence="11 12">Belongs to the ribose-phosphate pyrophosphokinase family. Class I subfamily.</text>
</comment>
<dbReference type="InterPro" id="IPR037515">
    <property type="entry name" value="Rib-P_diPkinase_bac"/>
</dbReference>
<dbReference type="SMART" id="SM01400">
    <property type="entry name" value="Pribosyltran_N"/>
    <property type="match status" value="1"/>
</dbReference>
<evidence type="ECO:0000256" key="5">
    <source>
        <dbReference type="ARBA" id="ARBA00022741"/>
    </source>
</evidence>
<feature type="binding site" evidence="12">
    <location>
        <position position="247"/>
    </location>
    <ligand>
        <name>D-ribose 5-phosphate</name>
        <dbReference type="ChEBI" id="CHEBI:78346"/>
    </ligand>
</feature>
<evidence type="ECO:0000259" key="14">
    <source>
        <dbReference type="Pfam" id="PF00156"/>
    </source>
</evidence>
<evidence type="ECO:0000259" key="15">
    <source>
        <dbReference type="Pfam" id="PF13793"/>
    </source>
</evidence>
<dbReference type="KEGG" id="kro:BVG79_00720"/>
<keyword evidence="6 12" id="KW-0418">Kinase</keyword>
<dbReference type="InterPro" id="IPR005946">
    <property type="entry name" value="Rib-P_diPkinase"/>
</dbReference>
<feature type="binding site" evidence="12">
    <location>
        <begin position="275"/>
        <end position="279"/>
    </location>
    <ligand>
        <name>D-ribose 5-phosphate</name>
        <dbReference type="ChEBI" id="CHEBI:78346"/>
    </ligand>
</feature>
<dbReference type="GO" id="GO:0002189">
    <property type="term" value="C:ribose phosphate diphosphokinase complex"/>
    <property type="evidence" value="ECO:0007669"/>
    <property type="project" value="TreeGrafter"/>
</dbReference>
<accession>A0A1W6NXV8</accession>
<keyword evidence="7 12" id="KW-0067">ATP-binding</keyword>
<comment type="pathway">
    <text evidence="1 12">Metabolic intermediate biosynthesis; 5-phospho-alpha-D-ribose 1-diphosphate biosynthesis; 5-phospho-alpha-D-ribose 1-diphosphate from D-ribose 5-phosphate (route I): step 1/1.</text>
</comment>
<keyword evidence="4 12" id="KW-0545">Nucleotide biosynthesis</keyword>
<dbReference type="NCBIfam" id="TIGR01251">
    <property type="entry name" value="ribP_PPkin"/>
    <property type="match status" value="1"/>
</dbReference>
<proteinExistence type="inferred from homology"/>
<dbReference type="FunFam" id="3.40.50.2020:FF:000001">
    <property type="entry name" value="Ribose-phosphate pyrophosphokinase"/>
    <property type="match status" value="1"/>
</dbReference>
<protein>
    <recommendedName>
        <fullName evidence="12">Ribose-phosphate pyrophosphokinase</fullName>
        <shortName evidence="12">RPPK</shortName>
        <ecNumber evidence="12">2.7.6.1</ecNumber>
    </recommendedName>
    <alternativeName>
        <fullName evidence="12">5-phospho-D-ribosyl alpha-1-diphosphate synthase</fullName>
    </alternativeName>
    <alternativeName>
        <fullName evidence="12">Phosphoribosyl diphosphate synthase</fullName>
    </alternativeName>
    <alternativeName>
        <fullName evidence="12">Phosphoribosyl pyrophosphate synthase</fullName>
        <shortName evidence="12">P-Rib-PP synthase</shortName>
        <shortName evidence="12">PRPP synthase</shortName>
        <shortName evidence="12">PRPPase</shortName>
    </alternativeName>
</protein>
<gene>
    <name evidence="16" type="primary">prsA</name>
    <name evidence="12" type="synonym">prs</name>
    <name evidence="16" type="ORF">BVG79_00720</name>
</gene>
<dbReference type="EC" id="2.7.6.1" evidence="12"/>
<evidence type="ECO:0000256" key="11">
    <source>
        <dbReference type="ARBA" id="ARBA00061444"/>
    </source>
</evidence>
<evidence type="ECO:0000256" key="13">
    <source>
        <dbReference type="RuleBase" id="RU004325"/>
    </source>
</evidence>
<evidence type="ECO:0000313" key="17">
    <source>
        <dbReference type="Proteomes" id="UP000242447"/>
    </source>
</evidence>
<dbReference type="PROSITE" id="PS00114">
    <property type="entry name" value="PRPP_SYNTHASE"/>
    <property type="match status" value="1"/>
</dbReference>
<keyword evidence="12" id="KW-0963">Cytoplasm</keyword>
<comment type="catalytic activity">
    <reaction evidence="9 12 13">
        <text>D-ribose 5-phosphate + ATP = 5-phospho-alpha-D-ribose 1-diphosphate + AMP + H(+)</text>
        <dbReference type="Rhea" id="RHEA:15609"/>
        <dbReference type="ChEBI" id="CHEBI:15378"/>
        <dbReference type="ChEBI" id="CHEBI:30616"/>
        <dbReference type="ChEBI" id="CHEBI:58017"/>
        <dbReference type="ChEBI" id="CHEBI:78346"/>
        <dbReference type="ChEBI" id="CHEBI:456215"/>
        <dbReference type="EC" id="2.7.6.1"/>
    </reaction>
</comment>
<dbReference type="Gene3D" id="3.40.50.2020">
    <property type="match status" value="2"/>
</dbReference>
<feature type="binding site" evidence="12">
    <location>
        <position position="222"/>
    </location>
    <ligand>
        <name>Mg(2+)</name>
        <dbReference type="ChEBI" id="CHEBI:18420"/>
    </ligand>
</feature>
<dbReference type="EMBL" id="CP019937">
    <property type="protein sequence ID" value="ARO14072.1"/>
    <property type="molecule type" value="Genomic_DNA"/>
</dbReference>
<feature type="binding site" evidence="12">
    <location>
        <begin position="146"/>
        <end position="147"/>
    </location>
    <ligand>
        <name>ATP</name>
        <dbReference type="ChEBI" id="CHEBI:30616"/>
    </ligand>
</feature>
<keyword evidence="3 12" id="KW-0479">Metal-binding</keyword>
<dbReference type="InterPro" id="IPR000842">
    <property type="entry name" value="PRib_PP_synth_CS"/>
</dbReference>
<dbReference type="InterPro" id="IPR000836">
    <property type="entry name" value="PRTase_dom"/>
</dbReference>